<evidence type="ECO:0000313" key="2">
    <source>
        <dbReference type="EMBL" id="NMF07064.1"/>
    </source>
</evidence>
<gene>
    <name evidence="2" type="ORF">HF849_20425</name>
</gene>
<dbReference type="Gene3D" id="2.60.40.1630">
    <property type="entry name" value="bacillus anthracis domain"/>
    <property type="match status" value="1"/>
</dbReference>
<dbReference type="InterPro" id="IPR025436">
    <property type="entry name" value="DUF4179"/>
</dbReference>
<accession>A0A7X9SS60</accession>
<comment type="caution">
    <text evidence="2">The sequence shown here is derived from an EMBL/GenBank/DDBJ whole genome shotgun (WGS) entry which is preliminary data.</text>
</comment>
<dbReference type="Pfam" id="PF13786">
    <property type="entry name" value="DUF4179"/>
    <property type="match status" value="1"/>
</dbReference>
<reference evidence="2 3" key="1">
    <citation type="submission" date="2020-04" db="EMBL/GenBank/DDBJ databases">
        <authorList>
            <person name="Hitch T.C.A."/>
            <person name="Wylensek D."/>
            <person name="Clavel T."/>
        </authorList>
    </citation>
    <scope>NUCLEOTIDE SEQUENCE [LARGE SCALE GENOMIC DNA]</scope>
    <source>
        <strain evidence="2 3">WB01_NA02</strain>
    </source>
</reference>
<dbReference type="EMBL" id="JABAGD010000048">
    <property type="protein sequence ID" value="NMF07064.1"/>
    <property type="molecule type" value="Genomic_DNA"/>
</dbReference>
<name>A0A7X9SS60_CLOBE</name>
<dbReference type="Proteomes" id="UP000587880">
    <property type="component" value="Unassembled WGS sequence"/>
</dbReference>
<sequence length="353" mass="39678">MKNNRYSLLNEANIDLDEYKKEDFNDIEKESLKKNIRKSIKKSRKQNVGRKVIAAAAIIAVLVGMSFGNAGVYALSKVNLLSESISSFLGIERNLEDYNTVINKSVTDNGVTVKLNEVVLDDNELLISTDISSDRILKDNDTWNGVMTLYINNKKVKLTGAGGGMEKIDNNTTQAVIGYDLDSIKDMDLSGDLNIKIVYSKMMVNYTDDINGTWKFEFKTNGDRLKIDTKTVNLGYGFNIENGDKYILEKYTDNALGQKIYGRIINNSTERGTYAILLKGYDDLGNKVIFDLTKGTKDEFLLKYENVLVGNMSEKASKLILTPYAVKMPEEGGEEPKFDEYKKVGDEFTINIK</sequence>
<protein>
    <submittedName>
        <fullName evidence="2">DUF4179 domain-containing protein</fullName>
    </submittedName>
</protein>
<evidence type="ECO:0000259" key="1">
    <source>
        <dbReference type="Pfam" id="PF13786"/>
    </source>
</evidence>
<evidence type="ECO:0000313" key="3">
    <source>
        <dbReference type="Proteomes" id="UP000587880"/>
    </source>
</evidence>
<organism evidence="2 3">
    <name type="scientific">Clostridium beijerinckii</name>
    <name type="common">Clostridium MP</name>
    <dbReference type="NCBI Taxonomy" id="1520"/>
    <lineage>
        <taxon>Bacteria</taxon>
        <taxon>Bacillati</taxon>
        <taxon>Bacillota</taxon>
        <taxon>Clostridia</taxon>
        <taxon>Eubacteriales</taxon>
        <taxon>Clostridiaceae</taxon>
        <taxon>Clostridium</taxon>
    </lineage>
</organism>
<dbReference type="AlphaFoldDB" id="A0A7X9SS60"/>
<feature type="domain" description="DUF4179" evidence="1">
    <location>
        <begin position="45"/>
        <end position="133"/>
    </location>
</feature>
<dbReference type="RefSeq" id="WP_168982961.1">
    <property type="nucleotide sequence ID" value="NZ_JABAGD010000048.1"/>
</dbReference>
<proteinExistence type="predicted"/>